<feature type="transmembrane region" description="Helical" evidence="1">
    <location>
        <begin position="184"/>
        <end position="209"/>
    </location>
</feature>
<dbReference type="AlphaFoldDB" id="A0AAQ3LGS4"/>
<keyword evidence="1" id="KW-1133">Transmembrane helix</keyword>
<dbReference type="Pfam" id="PF04240">
    <property type="entry name" value="Caroten_synth"/>
    <property type="match status" value="1"/>
</dbReference>
<feature type="transmembrane region" description="Helical" evidence="1">
    <location>
        <begin position="244"/>
        <end position="262"/>
    </location>
</feature>
<dbReference type="EMBL" id="CP136920">
    <property type="protein sequence ID" value="WOO41869.1"/>
    <property type="molecule type" value="Genomic_DNA"/>
</dbReference>
<proteinExistence type="predicted"/>
<feature type="transmembrane region" description="Helical" evidence="1">
    <location>
        <begin position="144"/>
        <end position="164"/>
    </location>
</feature>
<keyword evidence="1" id="KW-0812">Transmembrane</keyword>
<evidence type="ECO:0000256" key="1">
    <source>
        <dbReference type="SAM" id="Phobius"/>
    </source>
</evidence>
<name>A0AAQ3LGS4_9BACT</name>
<dbReference type="PANTHER" id="PTHR39419">
    <property type="entry name" value="SLL0814 PROTEIN"/>
    <property type="match status" value="1"/>
</dbReference>
<dbReference type="Proteomes" id="UP001304300">
    <property type="component" value="Chromosome"/>
</dbReference>
<gene>
    <name evidence="2" type="ORF">RZN69_02130</name>
</gene>
<keyword evidence="1" id="KW-0472">Membrane</keyword>
<feature type="transmembrane region" description="Helical" evidence="1">
    <location>
        <begin position="40"/>
        <end position="59"/>
    </location>
</feature>
<accession>A0AAQ3LGS4</accession>
<dbReference type="RefSeq" id="WP_317834353.1">
    <property type="nucleotide sequence ID" value="NZ_CP136920.1"/>
</dbReference>
<dbReference type="PANTHER" id="PTHR39419:SF1">
    <property type="entry name" value="SLL0814 PROTEIN"/>
    <property type="match status" value="1"/>
</dbReference>
<evidence type="ECO:0000313" key="2">
    <source>
        <dbReference type="EMBL" id="WOO41869.1"/>
    </source>
</evidence>
<reference evidence="2 3" key="1">
    <citation type="submission" date="2023-10" db="EMBL/GenBank/DDBJ databases">
        <title>Rubellicoccus peritrichatus gen. nov., sp. nov., isolated from an algae of coral reef tank.</title>
        <authorList>
            <person name="Luo J."/>
        </authorList>
    </citation>
    <scope>NUCLEOTIDE SEQUENCE [LARGE SCALE GENOMIC DNA]</scope>
    <source>
        <strain evidence="2 3">CR14</strain>
    </source>
</reference>
<feature type="transmembrane region" description="Helical" evidence="1">
    <location>
        <begin position="12"/>
        <end position="34"/>
    </location>
</feature>
<dbReference type="InterPro" id="IPR007354">
    <property type="entry name" value="CruF-like"/>
</dbReference>
<dbReference type="KEGG" id="puo:RZN69_02130"/>
<feature type="transmembrane region" description="Helical" evidence="1">
    <location>
        <begin position="108"/>
        <end position="132"/>
    </location>
</feature>
<feature type="transmembrane region" description="Helical" evidence="1">
    <location>
        <begin position="71"/>
        <end position="96"/>
    </location>
</feature>
<feature type="transmembrane region" description="Helical" evidence="1">
    <location>
        <begin position="221"/>
        <end position="238"/>
    </location>
</feature>
<organism evidence="2 3">
    <name type="scientific">Rubellicoccus peritrichatus</name>
    <dbReference type="NCBI Taxonomy" id="3080537"/>
    <lineage>
        <taxon>Bacteria</taxon>
        <taxon>Pseudomonadati</taxon>
        <taxon>Verrucomicrobiota</taxon>
        <taxon>Opitutia</taxon>
        <taxon>Puniceicoccales</taxon>
        <taxon>Cerasicoccaceae</taxon>
        <taxon>Rubellicoccus</taxon>
    </lineage>
</organism>
<keyword evidence="3" id="KW-1185">Reference proteome</keyword>
<sequence>MRTQRYRRSRLLVAYRIFGAWYAIWFCVGLIFVGFNRPSLFGPIEDFLFMFLAGTVLLIDVARRIGWLRALVTFAWVAGMSGIIEAIGAMTGFPFGSYAYTENFGPRLFGVLPLAIPFAWWAVLMPLHIGLLRFVEHNWISARTLPFIVGLFATLIDAALEPVATIERSYWIWSGGGLWYGVPWVNFLGWFGTATLLSFGVQFASGVFLSRAYRWENLHTVVIPLAVLFTIIATFLLANIVASFWFAAVLSALLLIGVIAALRRMGGFRWRTLAG</sequence>
<evidence type="ECO:0000313" key="3">
    <source>
        <dbReference type="Proteomes" id="UP001304300"/>
    </source>
</evidence>
<protein>
    <submittedName>
        <fullName evidence="2">Carotenoid biosynthesis protein</fullName>
    </submittedName>
</protein>